<dbReference type="STRING" id="1220162.K1VG27"/>
<dbReference type="Pfam" id="PF12937">
    <property type="entry name" value="F-box-like"/>
    <property type="match status" value="1"/>
</dbReference>
<comment type="caution">
    <text evidence="3">The sequence shown here is derived from an EMBL/GenBank/DDBJ whole genome shotgun (WGS) entry which is preliminary data.</text>
</comment>
<dbReference type="HOGENOM" id="CLU_940693_0_0_1"/>
<dbReference type="InterPro" id="IPR001810">
    <property type="entry name" value="F-box_dom"/>
</dbReference>
<dbReference type="SUPFAM" id="SSF81383">
    <property type="entry name" value="F-box domain"/>
    <property type="match status" value="1"/>
</dbReference>
<organism evidence="3 4">
    <name type="scientific">Trichosporon asahii var. asahii (strain CBS 8904)</name>
    <name type="common">Yeast</name>
    <dbReference type="NCBI Taxonomy" id="1220162"/>
    <lineage>
        <taxon>Eukaryota</taxon>
        <taxon>Fungi</taxon>
        <taxon>Dikarya</taxon>
        <taxon>Basidiomycota</taxon>
        <taxon>Agaricomycotina</taxon>
        <taxon>Tremellomycetes</taxon>
        <taxon>Trichosporonales</taxon>
        <taxon>Trichosporonaceae</taxon>
        <taxon>Trichosporon</taxon>
    </lineage>
</organism>
<dbReference type="PROSITE" id="PS50181">
    <property type="entry name" value="FBOX"/>
    <property type="match status" value="1"/>
</dbReference>
<accession>K1VG27</accession>
<dbReference type="Proteomes" id="UP000006757">
    <property type="component" value="Unassembled WGS sequence"/>
</dbReference>
<gene>
    <name evidence="3" type="ORF">A1Q2_07678</name>
</gene>
<reference evidence="3 4" key="1">
    <citation type="journal article" date="2012" name="Eukaryot. Cell">
        <title>Genome sequence of the Trichosporon asahii environmental strain CBS 8904.</title>
        <authorList>
            <person name="Yang R.Y."/>
            <person name="Li H.T."/>
            <person name="Zhu H."/>
            <person name="Zhou G.P."/>
            <person name="Wang M."/>
            <person name="Wang L."/>
        </authorList>
    </citation>
    <scope>NUCLEOTIDE SEQUENCE [LARGE SCALE GENOMIC DNA]</scope>
    <source>
        <strain evidence="3 4">CBS 8904</strain>
    </source>
</reference>
<feature type="domain" description="F-box" evidence="2">
    <location>
        <begin position="4"/>
        <end position="50"/>
    </location>
</feature>
<feature type="compositionally biased region" description="Low complexity" evidence="1">
    <location>
        <begin position="251"/>
        <end position="260"/>
    </location>
</feature>
<name>K1VG27_TRIAC</name>
<sequence>MMQKDIVGLLPPELSLRILSHLDADELLSCRLVSRTWAEYCDDQTLWHTLCRDHVPPIEPVHTTWNDVAAHRALLAGGSSSTRPVDESFEYDSEDDSGVLGATPAGSPLPRPLRRAVWERPSGASGVLPSYQRSPLAAPGPSDPFVATSGPEPPVRSHLVLPTAFPKANYKHLYLVRRILSRRMTDTRPADLEAASRRTPSLWEPDVQILTSGSSTALGGLPGHAESIYSLHLFRTARARPERSVRRDLGSRAARPLAPRSAHRLPKSKLQASVSRAPDPLAPNDRHAARRPRGGV</sequence>
<dbReference type="Gene3D" id="1.20.1280.50">
    <property type="match status" value="1"/>
</dbReference>
<feature type="region of interest" description="Disordered" evidence="1">
    <location>
        <begin position="78"/>
        <end position="112"/>
    </location>
</feature>
<dbReference type="SMART" id="SM00256">
    <property type="entry name" value="FBOX"/>
    <property type="match status" value="1"/>
</dbReference>
<feature type="compositionally biased region" description="Basic and acidic residues" evidence="1">
    <location>
        <begin position="240"/>
        <end position="250"/>
    </location>
</feature>
<evidence type="ECO:0000313" key="3">
    <source>
        <dbReference type="EMBL" id="EKC98016.1"/>
    </source>
</evidence>
<dbReference type="eggNOG" id="KOG0281">
    <property type="taxonomic scope" value="Eukaryota"/>
</dbReference>
<feature type="region of interest" description="Disordered" evidence="1">
    <location>
        <begin position="126"/>
        <end position="151"/>
    </location>
</feature>
<evidence type="ECO:0000259" key="2">
    <source>
        <dbReference type="PROSITE" id="PS50181"/>
    </source>
</evidence>
<evidence type="ECO:0000313" key="4">
    <source>
        <dbReference type="Proteomes" id="UP000006757"/>
    </source>
</evidence>
<protein>
    <submittedName>
        <fullName evidence="3">F-box/wd-repeat protein lin-23</fullName>
    </submittedName>
</protein>
<feature type="compositionally biased region" description="Acidic residues" evidence="1">
    <location>
        <begin position="87"/>
        <end position="97"/>
    </location>
</feature>
<dbReference type="AlphaFoldDB" id="K1VG27"/>
<proteinExistence type="predicted"/>
<dbReference type="InterPro" id="IPR036047">
    <property type="entry name" value="F-box-like_dom_sf"/>
</dbReference>
<dbReference type="EMBL" id="AMBO01000399">
    <property type="protein sequence ID" value="EKC98016.1"/>
    <property type="molecule type" value="Genomic_DNA"/>
</dbReference>
<dbReference type="InParanoid" id="K1VG27"/>
<evidence type="ECO:0000256" key="1">
    <source>
        <dbReference type="SAM" id="MobiDB-lite"/>
    </source>
</evidence>
<feature type="region of interest" description="Disordered" evidence="1">
    <location>
        <begin position="240"/>
        <end position="296"/>
    </location>
</feature>
<keyword evidence="4" id="KW-1185">Reference proteome</keyword>